<keyword evidence="6 7" id="KW-0694">RNA-binding</keyword>
<feature type="domain" description="S1 motif" evidence="8">
    <location>
        <begin position="623"/>
        <end position="703"/>
    </location>
</feature>
<dbReference type="SMART" id="SM00955">
    <property type="entry name" value="RNB"/>
    <property type="match status" value="1"/>
</dbReference>
<dbReference type="InterPro" id="IPR011805">
    <property type="entry name" value="RNase_R"/>
</dbReference>
<dbReference type="NCBIfam" id="TIGR02063">
    <property type="entry name" value="RNase_R"/>
    <property type="match status" value="1"/>
</dbReference>
<dbReference type="InterPro" id="IPR012340">
    <property type="entry name" value="NA-bd_OB-fold"/>
</dbReference>
<keyword evidence="4 7" id="KW-0378">Hydrolase</keyword>
<keyword evidence="3 7" id="KW-0540">Nuclease</keyword>
<dbReference type="Pfam" id="PF00773">
    <property type="entry name" value="RNB"/>
    <property type="match status" value="1"/>
</dbReference>
<gene>
    <name evidence="7 9" type="primary">rnr</name>
    <name evidence="9" type="ORF">JRV97_01705</name>
</gene>
<dbReference type="CDD" id="cd04471">
    <property type="entry name" value="S1_RNase_R"/>
    <property type="match status" value="1"/>
</dbReference>
<dbReference type="SUPFAM" id="SSF50249">
    <property type="entry name" value="Nucleic acid-binding proteins"/>
    <property type="match status" value="4"/>
</dbReference>
<dbReference type="RefSeq" id="WP_280999665.1">
    <property type="nucleotide sequence ID" value="NZ_CP069362.1"/>
</dbReference>
<sequence length="739" mass="85605">MKQNIKEKILKLLQKKPLLQKEIYEKLKAQSKEEKRKIRTILKELQEDGELYKNSKNRFCTLGKNMKIGIIEFTRRGSMAFVTTKNGDEIAITLENAKDAMHKDTVLIEIIGTWRDIPKGKVLRVLKRGITKVVGIFEPKKLFGFVLPIDQKINTDFYVSPENFNKAKPGQIVEAEIIKYTRKNPEVKITRIIGNVNDPKVDLPIVIIKHDLPEPGKFPEKVMKEALAIPQTVQKKDLKGRKDFRNEIIVTIDGDNAKDFDDAVQVKKLDNGNYLLGVHIADVSHYVKENSNLDKEAFQRGTSVYLIDTVIPMLPHELSDWICSLVEGEDRLTMSLIMEIDENGDVVNFDVYNGVINSKKRLTYNKVNKLLNNEADEELEKEIGWLRPNLELMKELMEIIRENRRRRGAILDIEGGEVQFIFDENGNVKDIIPVERGISEVIIEEFMIKANETIASIFDSQGLPFIYRIHEEPDPDMLLQLKNYLEIMGLRYKFPKNIHPKLLQDMLEHLKEHPLRKSIQKLLVRSLKRAVYSDLNVGHFGLASQNYTHFTSPIRRYPDLIVHRLLKKYLKNKGTLKNSEIEKYTELLPEIASHSSKRERVANEAEWDLADMKKVEYLMGHIGKTFDVYITNITKFGIFVEIPEKLIQGLIHVSTMDDYYVYNEKQNVLIGERTKKVYKLGDKLKAKVVNANKLTAEIDFEIVNKNDDNLEKELKKTYPNAKVKIKKNKKRKIKKEKSN</sequence>
<evidence type="ECO:0000313" key="9">
    <source>
        <dbReference type="EMBL" id="WGS65296.1"/>
    </source>
</evidence>
<keyword evidence="10" id="KW-1185">Reference proteome</keyword>
<reference evidence="9 10" key="1">
    <citation type="submission" date="2021-02" db="EMBL/GenBank/DDBJ databases">
        <title>Characterization of Marinitoga sp. nov. str. BP5-C20A.</title>
        <authorList>
            <person name="Erauso G."/>
            <person name="Postec A."/>
        </authorList>
    </citation>
    <scope>NUCLEOTIDE SEQUENCE [LARGE SCALE GENOMIC DNA]</scope>
    <source>
        <strain evidence="9 10">BP5-C20A</strain>
    </source>
</reference>
<dbReference type="SMART" id="SM00316">
    <property type="entry name" value="S1"/>
    <property type="match status" value="2"/>
</dbReference>
<dbReference type="EC" id="3.1.13.1" evidence="7"/>
<evidence type="ECO:0000256" key="3">
    <source>
        <dbReference type="ARBA" id="ARBA00022722"/>
    </source>
</evidence>
<evidence type="ECO:0000256" key="5">
    <source>
        <dbReference type="ARBA" id="ARBA00022839"/>
    </source>
</evidence>
<dbReference type="InterPro" id="IPR022966">
    <property type="entry name" value="RNase_II/R_CS"/>
</dbReference>
<evidence type="ECO:0000313" key="10">
    <source>
        <dbReference type="Proteomes" id="UP001232493"/>
    </source>
</evidence>
<dbReference type="PROSITE" id="PS01175">
    <property type="entry name" value="RIBONUCLEASE_II"/>
    <property type="match status" value="1"/>
</dbReference>
<evidence type="ECO:0000256" key="2">
    <source>
        <dbReference type="ARBA" id="ARBA00022490"/>
    </source>
</evidence>
<dbReference type="InterPro" id="IPR040476">
    <property type="entry name" value="CSD2"/>
</dbReference>
<dbReference type="Gene3D" id="2.40.50.140">
    <property type="entry name" value="Nucleic acid-binding proteins"/>
    <property type="match status" value="2"/>
</dbReference>
<proteinExistence type="inferred from homology"/>
<dbReference type="PANTHER" id="PTHR23355:SF9">
    <property type="entry name" value="DIS3-LIKE EXONUCLEASE 2"/>
    <property type="match status" value="1"/>
</dbReference>
<comment type="similarity">
    <text evidence="7">Belongs to the RNR ribonuclease family. RNase R subfamily.</text>
</comment>
<comment type="subcellular location">
    <subcellularLocation>
        <location evidence="7">Cytoplasm</location>
    </subcellularLocation>
</comment>
<evidence type="ECO:0000256" key="7">
    <source>
        <dbReference type="HAMAP-Rule" id="MF_01895"/>
    </source>
</evidence>
<evidence type="ECO:0000256" key="1">
    <source>
        <dbReference type="ARBA" id="ARBA00001849"/>
    </source>
</evidence>
<dbReference type="PROSITE" id="PS50126">
    <property type="entry name" value="S1"/>
    <property type="match status" value="1"/>
</dbReference>
<evidence type="ECO:0000259" key="8">
    <source>
        <dbReference type="PROSITE" id="PS50126"/>
    </source>
</evidence>
<dbReference type="Pfam" id="PF17876">
    <property type="entry name" value="CSD2"/>
    <property type="match status" value="1"/>
</dbReference>
<dbReference type="PANTHER" id="PTHR23355">
    <property type="entry name" value="RIBONUCLEASE"/>
    <property type="match status" value="1"/>
</dbReference>
<comment type="function">
    <text evidence="7">3'-5' exoribonuclease that releases 5'-nucleoside monophosphates and is involved in maturation of structured RNAs.</text>
</comment>
<dbReference type="NCBIfam" id="TIGR00358">
    <property type="entry name" value="3_prime_RNase"/>
    <property type="match status" value="1"/>
</dbReference>
<dbReference type="Pfam" id="PF00575">
    <property type="entry name" value="S1"/>
    <property type="match status" value="1"/>
</dbReference>
<dbReference type="InterPro" id="IPR050180">
    <property type="entry name" value="RNR_Ribonuclease"/>
</dbReference>
<protein>
    <recommendedName>
        <fullName evidence="7">Ribonuclease R</fullName>
        <shortName evidence="7">RNase R</shortName>
        <ecNumber evidence="7">3.1.13.1</ecNumber>
    </recommendedName>
</protein>
<comment type="catalytic activity">
    <reaction evidence="1 7">
        <text>Exonucleolytic cleavage in the 3'- to 5'-direction to yield nucleoside 5'-phosphates.</text>
        <dbReference type="EC" id="3.1.13.1"/>
    </reaction>
</comment>
<dbReference type="HAMAP" id="MF_01895">
    <property type="entry name" value="RNase_R"/>
    <property type="match status" value="1"/>
</dbReference>
<evidence type="ECO:0000256" key="6">
    <source>
        <dbReference type="ARBA" id="ARBA00022884"/>
    </source>
</evidence>
<organism evidence="9 10">
    <name type="scientific">Marinitoga aeolica</name>
    <dbReference type="NCBI Taxonomy" id="2809031"/>
    <lineage>
        <taxon>Bacteria</taxon>
        <taxon>Thermotogati</taxon>
        <taxon>Thermotogota</taxon>
        <taxon>Thermotogae</taxon>
        <taxon>Petrotogales</taxon>
        <taxon>Petrotogaceae</taxon>
        <taxon>Marinitoga</taxon>
    </lineage>
</organism>
<evidence type="ECO:0000256" key="4">
    <source>
        <dbReference type="ARBA" id="ARBA00022801"/>
    </source>
</evidence>
<keyword evidence="2 7" id="KW-0963">Cytoplasm</keyword>
<dbReference type="InterPro" id="IPR004476">
    <property type="entry name" value="RNase_II/RNase_R"/>
</dbReference>
<dbReference type="InterPro" id="IPR001900">
    <property type="entry name" value="RNase_II/R"/>
</dbReference>
<accession>A0ABY8PRP5</accession>
<dbReference type="EMBL" id="CP069362">
    <property type="protein sequence ID" value="WGS65296.1"/>
    <property type="molecule type" value="Genomic_DNA"/>
</dbReference>
<name>A0ABY8PRP5_9BACT</name>
<keyword evidence="5 7" id="KW-0269">Exonuclease</keyword>
<dbReference type="Proteomes" id="UP001232493">
    <property type="component" value="Chromosome"/>
</dbReference>
<dbReference type="InterPro" id="IPR003029">
    <property type="entry name" value="S1_domain"/>
</dbReference>